<organism evidence="3 4">
    <name type="scientific">Roseofilum capinflatum BLCC-M114</name>
    <dbReference type="NCBI Taxonomy" id="3022440"/>
    <lineage>
        <taxon>Bacteria</taxon>
        <taxon>Bacillati</taxon>
        <taxon>Cyanobacteriota</taxon>
        <taxon>Cyanophyceae</taxon>
        <taxon>Desertifilales</taxon>
        <taxon>Desertifilaceae</taxon>
        <taxon>Roseofilum</taxon>
        <taxon>Roseofilum capinflatum</taxon>
    </lineage>
</organism>
<dbReference type="Proteomes" id="UP001235849">
    <property type="component" value="Unassembled WGS sequence"/>
</dbReference>
<name>A0ABT7BDH0_9CYAN</name>
<proteinExistence type="inferred from homology"/>
<keyword evidence="4" id="KW-1185">Reference proteome</keyword>
<dbReference type="SUPFAM" id="SSF47598">
    <property type="entry name" value="Ribbon-helix-helix"/>
    <property type="match status" value="1"/>
</dbReference>
<evidence type="ECO:0000313" key="3">
    <source>
        <dbReference type="EMBL" id="MDJ1177125.1"/>
    </source>
</evidence>
<dbReference type="RefSeq" id="WP_283769371.1">
    <property type="nucleotide sequence ID" value="NZ_JAQOSO010000119.1"/>
</dbReference>
<comment type="similarity">
    <text evidence="1">Belongs to the ParD antitoxin family.</text>
</comment>
<comment type="caution">
    <text evidence="3">The sequence shown here is derived from an EMBL/GenBank/DDBJ whole genome shotgun (WGS) entry which is preliminary data.</text>
</comment>
<accession>A0ABT7BDH0</accession>
<dbReference type="InterPro" id="IPR022789">
    <property type="entry name" value="ParD"/>
</dbReference>
<dbReference type="NCBIfam" id="TIGR02606">
    <property type="entry name" value="antidote_CC2985"/>
    <property type="match status" value="1"/>
</dbReference>
<gene>
    <name evidence="3" type="ORF">PMG25_23820</name>
</gene>
<dbReference type="PANTHER" id="PTHR36582">
    <property type="entry name" value="ANTITOXIN PARD"/>
    <property type="match status" value="1"/>
</dbReference>
<reference evidence="3 4" key="1">
    <citation type="submission" date="2023-01" db="EMBL/GenBank/DDBJ databases">
        <title>Novel diversity within Roseofilum (Cyanobacteria; Desertifilaceae) from marine benthic mats with descriptions of four novel species.</title>
        <authorList>
            <person name="Wang Y."/>
            <person name="Berthold D.E."/>
            <person name="Hu J."/>
            <person name="Lefler F.W."/>
            <person name="Laughinghouse H.D. IV."/>
        </authorList>
    </citation>
    <scope>NUCLEOTIDE SEQUENCE [LARGE SCALE GENOMIC DNA]</scope>
    <source>
        <strain evidence="3 4">BLCC-M114</strain>
    </source>
</reference>
<dbReference type="PANTHER" id="PTHR36582:SF2">
    <property type="entry name" value="ANTITOXIN PARD"/>
    <property type="match status" value="1"/>
</dbReference>
<sequence length="85" mass="9674">MEIVLTPELEELIENQIDTGQYASPSEVIWAGVKLLEEVNRIYQGRYTELRKEVQIGVEAADRGELLDAEAVFQNLEQKLKAKRG</sequence>
<dbReference type="InterPro" id="IPR038296">
    <property type="entry name" value="ParD_sf"/>
</dbReference>
<protein>
    <submittedName>
        <fullName evidence="3">Type II toxin-antitoxin system ParD family antitoxin</fullName>
    </submittedName>
</protein>
<evidence type="ECO:0000256" key="1">
    <source>
        <dbReference type="ARBA" id="ARBA00008580"/>
    </source>
</evidence>
<dbReference type="Pfam" id="PF03693">
    <property type="entry name" value="ParD_antitoxin"/>
    <property type="match status" value="1"/>
</dbReference>
<keyword evidence="2" id="KW-1277">Toxin-antitoxin system</keyword>
<evidence type="ECO:0000256" key="2">
    <source>
        <dbReference type="ARBA" id="ARBA00022649"/>
    </source>
</evidence>
<evidence type="ECO:0000313" key="4">
    <source>
        <dbReference type="Proteomes" id="UP001235849"/>
    </source>
</evidence>
<dbReference type="Gene3D" id="6.10.10.120">
    <property type="entry name" value="Antitoxin ParD1-like"/>
    <property type="match status" value="1"/>
</dbReference>
<dbReference type="EMBL" id="JAQOSO010000119">
    <property type="protein sequence ID" value="MDJ1177125.1"/>
    <property type="molecule type" value="Genomic_DNA"/>
</dbReference>
<dbReference type="InterPro" id="IPR010985">
    <property type="entry name" value="Ribbon_hlx_hlx"/>
</dbReference>